<feature type="signal peptide" evidence="1">
    <location>
        <begin position="1"/>
        <end position="27"/>
    </location>
</feature>
<dbReference type="InterPro" id="IPR002048">
    <property type="entry name" value="EF_hand_dom"/>
</dbReference>
<dbReference type="PROSITE" id="PS50222">
    <property type="entry name" value="EF_HAND_2"/>
    <property type="match status" value="1"/>
</dbReference>
<keyword evidence="4" id="KW-1185">Reference proteome</keyword>
<evidence type="ECO:0000313" key="4">
    <source>
        <dbReference type="Proteomes" id="UP001518989"/>
    </source>
</evidence>
<dbReference type="Pfam" id="PF13202">
    <property type="entry name" value="EF-hand_5"/>
    <property type="match status" value="2"/>
</dbReference>
<sequence length="304" mass="30700">MTRALLFPAPAAALLAATLLAAGPALAQAPAAPVPPVSVPPVPVPLSPVPEPLRGPWFQGECAAPAAALQVTARAVVRLPADGPARLVRFAEARQAEGWTVGTGRGAEAPRFMLRGTATALETAEPDAKLRDDRLPGDTPLRAWHRCPAAPLGLAGLHGEGISFLAALEGLEAACSSGATPEACAAGIIRQGDVSGDGKLSVAEIARMVRGATWLLAAAEDAPPETVLATGGGGILAGVAVARLTMESLDYDGDGKLSAAELAQDRAGFGGATGTEAGRPLRLEGLQEGVALLRGVLDGLLLER</sequence>
<protein>
    <recommendedName>
        <fullName evidence="2">EF-hand domain-containing protein</fullName>
    </recommendedName>
</protein>
<dbReference type="InterPro" id="IPR018247">
    <property type="entry name" value="EF_Hand_1_Ca_BS"/>
</dbReference>
<dbReference type="SUPFAM" id="SSF47473">
    <property type="entry name" value="EF-hand"/>
    <property type="match status" value="1"/>
</dbReference>
<feature type="chain" id="PRO_5045913403" description="EF-hand domain-containing protein" evidence="1">
    <location>
        <begin position="28"/>
        <end position="304"/>
    </location>
</feature>
<feature type="domain" description="EF-hand" evidence="2">
    <location>
        <begin position="180"/>
        <end position="215"/>
    </location>
</feature>
<comment type="caution">
    <text evidence="3">The sequence shown here is derived from an EMBL/GenBank/DDBJ whole genome shotgun (WGS) entry which is preliminary data.</text>
</comment>
<name>A0ABS3KUH5_9PROT</name>
<evidence type="ECO:0000259" key="2">
    <source>
        <dbReference type="PROSITE" id="PS50222"/>
    </source>
</evidence>
<dbReference type="Proteomes" id="UP001518989">
    <property type="component" value="Unassembled WGS sequence"/>
</dbReference>
<organism evidence="3 4">
    <name type="scientific">Roseomonas haemaphysalidis</name>
    <dbReference type="NCBI Taxonomy" id="2768162"/>
    <lineage>
        <taxon>Bacteria</taxon>
        <taxon>Pseudomonadati</taxon>
        <taxon>Pseudomonadota</taxon>
        <taxon>Alphaproteobacteria</taxon>
        <taxon>Acetobacterales</taxon>
        <taxon>Roseomonadaceae</taxon>
        <taxon>Roseomonas</taxon>
    </lineage>
</organism>
<proteinExistence type="predicted"/>
<dbReference type="RefSeq" id="WP_207419309.1">
    <property type="nucleotide sequence ID" value="NZ_CP061177.1"/>
</dbReference>
<evidence type="ECO:0000256" key="1">
    <source>
        <dbReference type="SAM" id="SignalP"/>
    </source>
</evidence>
<accession>A0ABS3KUH5</accession>
<dbReference type="InterPro" id="IPR011992">
    <property type="entry name" value="EF-hand-dom_pair"/>
</dbReference>
<reference evidence="3 4" key="1">
    <citation type="submission" date="2020-09" db="EMBL/GenBank/DDBJ databases">
        <title>Roseomonas.</title>
        <authorList>
            <person name="Zhu W."/>
        </authorList>
    </citation>
    <scope>NUCLEOTIDE SEQUENCE [LARGE SCALE GENOMIC DNA]</scope>
    <source>
        <strain evidence="3 4">573</strain>
    </source>
</reference>
<keyword evidence="1" id="KW-0732">Signal</keyword>
<gene>
    <name evidence="3" type="ORF">IAI61_19025</name>
</gene>
<dbReference type="Gene3D" id="1.10.238.10">
    <property type="entry name" value="EF-hand"/>
    <property type="match status" value="1"/>
</dbReference>
<dbReference type="EMBL" id="JACTNG010000012">
    <property type="protein sequence ID" value="MBO1081136.1"/>
    <property type="molecule type" value="Genomic_DNA"/>
</dbReference>
<evidence type="ECO:0000313" key="3">
    <source>
        <dbReference type="EMBL" id="MBO1081136.1"/>
    </source>
</evidence>
<dbReference type="PROSITE" id="PS00018">
    <property type="entry name" value="EF_HAND_1"/>
    <property type="match status" value="2"/>
</dbReference>